<keyword evidence="3" id="KW-1185">Reference proteome</keyword>
<reference evidence="3" key="1">
    <citation type="journal article" date="2023" name="Commun. Biol.">
        <title>Genome analysis of Parmales, the sister group of diatoms, reveals the evolutionary specialization of diatoms from phago-mixotrophs to photoautotrophs.</title>
        <authorList>
            <person name="Ban H."/>
            <person name="Sato S."/>
            <person name="Yoshikawa S."/>
            <person name="Yamada K."/>
            <person name="Nakamura Y."/>
            <person name="Ichinomiya M."/>
            <person name="Sato N."/>
            <person name="Blanc-Mathieu R."/>
            <person name="Endo H."/>
            <person name="Kuwata A."/>
            <person name="Ogata H."/>
        </authorList>
    </citation>
    <scope>NUCLEOTIDE SEQUENCE [LARGE SCALE GENOMIC DNA]</scope>
</reference>
<dbReference type="SUPFAM" id="SSF49562">
    <property type="entry name" value="C2 domain (Calcium/lipid-binding domain, CaLB)"/>
    <property type="match status" value="1"/>
</dbReference>
<dbReference type="Gene3D" id="2.60.40.150">
    <property type="entry name" value="C2 domain"/>
    <property type="match status" value="1"/>
</dbReference>
<proteinExistence type="predicted"/>
<accession>A0A9W7FXF8</accession>
<feature type="domain" description="C2" evidence="1">
    <location>
        <begin position="15"/>
        <end position="144"/>
    </location>
</feature>
<dbReference type="AlphaFoldDB" id="A0A9W7FXF8"/>
<dbReference type="SMART" id="SM00239">
    <property type="entry name" value="C2"/>
    <property type="match status" value="1"/>
</dbReference>
<sequence>MGCCCSTDDAAPQDSLANPLLAEEQHPENFDKDALAVTAKLKGCKGLPSHGFAGLSPYVKFALTNDTDKKKKSSVKSRTSDPVWAPPELFEFYPVTEEDIVNSRLIVSVFHRELIGKDDLVGDGIVKLSSVNEREVFRSHRVPLVDKMGDPIDSCHVNLDIKIGCAFTAYGTEEEYLYEYERWDLVNGWSSDHLLPTDPGRWSNKEMTKWGQTFEELQKDLGKGWEVEENWRITGRPGSGMAWEFAVGFRFPSWFDKQNPAVRVRRRVWRRIVVNMRYRSHRDKSTSEKKTNDEKCGN</sequence>
<comment type="caution">
    <text evidence="2">The sequence shown here is derived from an EMBL/GenBank/DDBJ whole genome shotgun (WGS) entry which is preliminary data.</text>
</comment>
<dbReference type="Pfam" id="PF00168">
    <property type="entry name" value="C2"/>
    <property type="match status" value="1"/>
</dbReference>
<dbReference type="InterPro" id="IPR000008">
    <property type="entry name" value="C2_dom"/>
</dbReference>
<dbReference type="InterPro" id="IPR035892">
    <property type="entry name" value="C2_domain_sf"/>
</dbReference>
<gene>
    <name evidence="2" type="ORF">TrCOL_g2417</name>
</gene>
<organism evidence="2 3">
    <name type="scientific">Triparma columacea</name>
    <dbReference type="NCBI Taxonomy" id="722753"/>
    <lineage>
        <taxon>Eukaryota</taxon>
        <taxon>Sar</taxon>
        <taxon>Stramenopiles</taxon>
        <taxon>Ochrophyta</taxon>
        <taxon>Bolidophyceae</taxon>
        <taxon>Parmales</taxon>
        <taxon>Triparmaceae</taxon>
        <taxon>Triparma</taxon>
    </lineage>
</organism>
<evidence type="ECO:0000313" key="3">
    <source>
        <dbReference type="Proteomes" id="UP001165065"/>
    </source>
</evidence>
<dbReference type="EMBL" id="BRYA01000528">
    <property type="protein sequence ID" value="GMI21385.1"/>
    <property type="molecule type" value="Genomic_DNA"/>
</dbReference>
<protein>
    <recommendedName>
        <fullName evidence="1">C2 domain-containing protein</fullName>
    </recommendedName>
</protein>
<evidence type="ECO:0000259" key="1">
    <source>
        <dbReference type="PROSITE" id="PS50004"/>
    </source>
</evidence>
<dbReference type="OrthoDB" id="191604at2759"/>
<evidence type="ECO:0000313" key="2">
    <source>
        <dbReference type="EMBL" id="GMI21385.1"/>
    </source>
</evidence>
<dbReference type="Proteomes" id="UP001165065">
    <property type="component" value="Unassembled WGS sequence"/>
</dbReference>
<name>A0A9W7FXF8_9STRA</name>
<dbReference type="PROSITE" id="PS50004">
    <property type="entry name" value="C2"/>
    <property type="match status" value="1"/>
</dbReference>